<name>A0A401LD39_9FIRM</name>
<evidence type="ECO:0000256" key="2">
    <source>
        <dbReference type="HAMAP-Rule" id="MF_00386"/>
    </source>
</evidence>
<dbReference type="PANTHER" id="PTHR33383:SF1">
    <property type="entry name" value="MEMBRANE PROTEIN INSERTION EFFICIENCY FACTOR-RELATED"/>
    <property type="match status" value="1"/>
</dbReference>
<dbReference type="GeneID" id="86194028"/>
<feature type="transmembrane region" description="Helical" evidence="3">
    <location>
        <begin position="6"/>
        <end position="27"/>
    </location>
</feature>
<dbReference type="InterPro" id="IPR002696">
    <property type="entry name" value="Membr_insert_effic_factor_YidD"/>
</dbReference>
<protein>
    <recommendedName>
        <fullName evidence="2">Putative membrane protein insertion efficiency factor</fullName>
    </recommendedName>
</protein>
<sequence length="89" mass="10250">MKEKIISLVNLVSLFFQKLFLLMIRFYQAAISPHLGKNCRFTPTCSQYAYIAITRFGPIKGTYLAIKRLLKCHPFHAGGYDPVPEKKEK</sequence>
<dbReference type="RefSeq" id="WP_016407221.1">
    <property type="nucleotide sequence ID" value="NZ_DAVZTY010000039.1"/>
</dbReference>
<comment type="caution">
    <text evidence="4">The sequence shown here is derived from an EMBL/GenBank/DDBJ whole genome shotgun (WGS) entry which is preliminary data.</text>
</comment>
<gene>
    <name evidence="4" type="ORF">KGMB03357_10330</name>
</gene>
<keyword evidence="1 2" id="KW-0472">Membrane</keyword>
<dbReference type="EMBL" id="BHVZ01000001">
    <property type="protein sequence ID" value="GCB29372.1"/>
    <property type="molecule type" value="Genomic_DNA"/>
</dbReference>
<organism evidence="4 5">
    <name type="scientific">Anaerotignum faecicola</name>
    <dbReference type="NCBI Taxonomy" id="2358141"/>
    <lineage>
        <taxon>Bacteria</taxon>
        <taxon>Bacillati</taxon>
        <taxon>Bacillota</taxon>
        <taxon>Clostridia</taxon>
        <taxon>Lachnospirales</taxon>
        <taxon>Anaerotignaceae</taxon>
        <taxon>Anaerotignum</taxon>
    </lineage>
</organism>
<dbReference type="Proteomes" id="UP000287361">
    <property type="component" value="Unassembled WGS sequence"/>
</dbReference>
<dbReference type="OrthoDB" id="9801753at2"/>
<comment type="subcellular location">
    <subcellularLocation>
        <location evidence="2">Cell membrane</location>
        <topology evidence="2">Peripheral membrane protein</topology>
        <orientation evidence="2">Cytoplasmic side</orientation>
    </subcellularLocation>
</comment>
<keyword evidence="3" id="KW-0812">Transmembrane</keyword>
<comment type="similarity">
    <text evidence="2">Belongs to the UPF0161 family.</text>
</comment>
<dbReference type="GO" id="GO:0005886">
    <property type="term" value="C:plasma membrane"/>
    <property type="evidence" value="ECO:0007669"/>
    <property type="project" value="UniProtKB-SubCell"/>
</dbReference>
<evidence type="ECO:0000313" key="4">
    <source>
        <dbReference type="EMBL" id="GCB29372.1"/>
    </source>
</evidence>
<dbReference type="Pfam" id="PF01809">
    <property type="entry name" value="YidD"/>
    <property type="match status" value="1"/>
</dbReference>
<proteinExistence type="inferred from homology"/>
<evidence type="ECO:0000256" key="1">
    <source>
        <dbReference type="ARBA" id="ARBA00023136"/>
    </source>
</evidence>
<dbReference type="SMART" id="SM01234">
    <property type="entry name" value="Haemolytic"/>
    <property type="match status" value="1"/>
</dbReference>
<accession>A0A401LD39</accession>
<keyword evidence="5" id="KW-1185">Reference proteome</keyword>
<dbReference type="PANTHER" id="PTHR33383">
    <property type="entry name" value="MEMBRANE PROTEIN INSERTION EFFICIENCY FACTOR-RELATED"/>
    <property type="match status" value="1"/>
</dbReference>
<keyword evidence="2" id="KW-1003">Cell membrane</keyword>
<dbReference type="AlphaFoldDB" id="A0A401LD39"/>
<dbReference type="HAMAP" id="MF_00386">
    <property type="entry name" value="UPF0161_YidD"/>
    <property type="match status" value="1"/>
</dbReference>
<dbReference type="NCBIfam" id="TIGR00278">
    <property type="entry name" value="membrane protein insertion efficiency factor YidD"/>
    <property type="match status" value="1"/>
</dbReference>
<keyword evidence="3" id="KW-1133">Transmembrane helix</keyword>
<comment type="function">
    <text evidence="2">Could be involved in insertion of integral membrane proteins into the membrane.</text>
</comment>
<reference evidence="4 5" key="1">
    <citation type="submission" date="2018-10" db="EMBL/GenBank/DDBJ databases">
        <title>Draft Genome Sequence of Anaerotignum sp. KCTC 15736.</title>
        <authorList>
            <person name="Choi S.H."/>
            <person name="Kim J.S."/>
            <person name="Kang S.W."/>
            <person name="Lee J.S."/>
            <person name="Park S.H."/>
        </authorList>
    </citation>
    <scope>NUCLEOTIDE SEQUENCE [LARGE SCALE GENOMIC DNA]</scope>
    <source>
        <strain evidence="4 5">KCTC 15736</strain>
    </source>
</reference>
<evidence type="ECO:0000313" key="5">
    <source>
        <dbReference type="Proteomes" id="UP000287361"/>
    </source>
</evidence>
<evidence type="ECO:0000256" key="3">
    <source>
        <dbReference type="SAM" id="Phobius"/>
    </source>
</evidence>